<keyword evidence="4" id="KW-0808">Transferase</keyword>
<comment type="subcellular location">
    <subcellularLocation>
        <location evidence="1 10">Golgi apparatus membrane</location>
        <topology evidence="1 10">Single-pass type II membrane protein</topology>
    </subcellularLocation>
</comment>
<dbReference type="Proteomes" id="UP001054837">
    <property type="component" value="Unassembled WGS sequence"/>
</dbReference>
<dbReference type="Pfam" id="PF01762">
    <property type="entry name" value="Galactosyl_T"/>
    <property type="match status" value="1"/>
</dbReference>
<feature type="transmembrane region" description="Helical" evidence="10">
    <location>
        <begin position="29"/>
        <end position="46"/>
    </location>
</feature>
<evidence type="ECO:0000256" key="6">
    <source>
        <dbReference type="ARBA" id="ARBA00022968"/>
    </source>
</evidence>
<evidence type="ECO:0000313" key="12">
    <source>
        <dbReference type="Proteomes" id="UP001054837"/>
    </source>
</evidence>
<comment type="caution">
    <text evidence="11">The sequence shown here is derived from an EMBL/GenBank/DDBJ whole genome shotgun (WGS) entry which is preliminary data.</text>
</comment>
<evidence type="ECO:0000256" key="3">
    <source>
        <dbReference type="ARBA" id="ARBA00022676"/>
    </source>
</evidence>
<evidence type="ECO:0000256" key="2">
    <source>
        <dbReference type="ARBA" id="ARBA00008661"/>
    </source>
</evidence>
<dbReference type="EC" id="2.4.1.-" evidence="10"/>
<keyword evidence="7 10" id="KW-1133">Transmembrane helix</keyword>
<keyword evidence="9 10" id="KW-0472">Membrane</keyword>
<evidence type="ECO:0000313" key="11">
    <source>
        <dbReference type="EMBL" id="GIY19716.1"/>
    </source>
</evidence>
<keyword evidence="3 10" id="KW-0328">Glycosyltransferase</keyword>
<evidence type="ECO:0000256" key="7">
    <source>
        <dbReference type="ARBA" id="ARBA00022989"/>
    </source>
</evidence>
<dbReference type="PANTHER" id="PTHR11214">
    <property type="entry name" value="BETA-1,3-N-ACETYLGLUCOSAMINYLTRANSFERASE"/>
    <property type="match status" value="1"/>
</dbReference>
<evidence type="ECO:0000256" key="5">
    <source>
        <dbReference type="ARBA" id="ARBA00022692"/>
    </source>
</evidence>
<keyword evidence="5 10" id="KW-0812">Transmembrane</keyword>
<evidence type="ECO:0000256" key="8">
    <source>
        <dbReference type="ARBA" id="ARBA00023034"/>
    </source>
</evidence>
<keyword evidence="6 10" id="KW-0735">Signal-anchor</keyword>
<dbReference type="InterPro" id="IPR002659">
    <property type="entry name" value="Glyco_trans_31"/>
</dbReference>
<protein>
    <recommendedName>
        <fullName evidence="10">Hexosyltransferase</fullName>
        <ecNumber evidence="10">2.4.1.-</ecNumber>
    </recommendedName>
</protein>
<dbReference type="Gene3D" id="3.90.550.50">
    <property type="match status" value="1"/>
</dbReference>
<dbReference type="EMBL" id="BPLQ01006061">
    <property type="protein sequence ID" value="GIY19716.1"/>
    <property type="molecule type" value="Genomic_DNA"/>
</dbReference>
<dbReference type="GO" id="GO:0000139">
    <property type="term" value="C:Golgi membrane"/>
    <property type="evidence" value="ECO:0007669"/>
    <property type="project" value="UniProtKB-SubCell"/>
</dbReference>
<name>A0AAV4RG91_9ARAC</name>
<evidence type="ECO:0000256" key="10">
    <source>
        <dbReference type="RuleBase" id="RU363063"/>
    </source>
</evidence>
<keyword evidence="8 10" id="KW-0333">Golgi apparatus</keyword>
<dbReference type="AlphaFoldDB" id="A0AAV4RG91"/>
<organism evidence="11 12">
    <name type="scientific">Caerostris darwini</name>
    <dbReference type="NCBI Taxonomy" id="1538125"/>
    <lineage>
        <taxon>Eukaryota</taxon>
        <taxon>Metazoa</taxon>
        <taxon>Ecdysozoa</taxon>
        <taxon>Arthropoda</taxon>
        <taxon>Chelicerata</taxon>
        <taxon>Arachnida</taxon>
        <taxon>Araneae</taxon>
        <taxon>Araneomorphae</taxon>
        <taxon>Entelegynae</taxon>
        <taxon>Araneoidea</taxon>
        <taxon>Araneidae</taxon>
        <taxon>Caerostris</taxon>
    </lineage>
</organism>
<evidence type="ECO:0000256" key="1">
    <source>
        <dbReference type="ARBA" id="ARBA00004323"/>
    </source>
</evidence>
<dbReference type="GO" id="GO:0016758">
    <property type="term" value="F:hexosyltransferase activity"/>
    <property type="evidence" value="ECO:0007669"/>
    <property type="project" value="InterPro"/>
</dbReference>
<comment type="similarity">
    <text evidence="2 10">Belongs to the glycosyltransferase 31 family.</text>
</comment>
<dbReference type="GO" id="GO:0006493">
    <property type="term" value="P:protein O-linked glycosylation"/>
    <property type="evidence" value="ECO:0007669"/>
    <property type="project" value="TreeGrafter"/>
</dbReference>
<accession>A0AAV4RG91</accession>
<sequence length="333" mass="37856">MLVYFEFFLAPLPLPVSNSEHLMPHQRKLFTYLIVCAFLFGGIYVIRFRLKTASQLLPDFLPNAARYRHSRVCAPLATILVNSAPRNVHRRQVIRETWGHPAVTKLLGVSVAFGIGTDPSYQRPVDWEAETMGDVYQLALQDEYRALPWKILDLLKVASDACGQVPFVVKTDDDVFINVYALRDLLEDLRDRSEEKNFWCLVWEGMPVIRTNHSKWYLSKEKYGEDLYPHYCSGSAYIFNSVVLEAILGLSNRTLPLVSAEDVHVTGMLAREAGIGHVQIGNRYAFASTDEEKIASGQTIFAHLGPDADIRMEQIWNYLVSKKKKTNRSTDGL</sequence>
<proteinExistence type="inferred from homology"/>
<gene>
    <name evidence="11" type="primary">B3GALT4</name>
    <name evidence="11" type="ORF">CDAR_16671</name>
</gene>
<reference evidence="11 12" key="1">
    <citation type="submission" date="2021-06" db="EMBL/GenBank/DDBJ databases">
        <title>Caerostris darwini draft genome.</title>
        <authorList>
            <person name="Kono N."/>
            <person name="Arakawa K."/>
        </authorList>
    </citation>
    <scope>NUCLEOTIDE SEQUENCE [LARGE SCALE GENOMIC DNA]</scope>
</reference>
<keyword evidence="12" id="KW-1185">Reference proteome</keyword>
<evidence type="ECO:0000256" key="9">
    <source>
        <dbReference type="ARBA" id="ARBA00023136"/>
    </source>
</evidence>
<dbReference type="PANTHER" id="PTHR11214:SF3">
    <property type="entry name" value="BETA-1,3-GALACTOSYLTRANSFERASE 6"/>
    <property type="match status" value="1"/>
</dbReference>
<evidence type="ECO:0000256" key="4">
    <source>
        <dbReference type="ARBA" id="ARBA00022679"/>
    </source>
</evidence>